<reference evidence="2 3" key="1">
    <citation type="submission" date="2020-08" db="EMBL/GenBank/DDBJ databases">
        <title>Genomic Encyclopedia of Type Strains, Phase III (KMG-III): the genomes of soil and plant-associated and newly described type strains.</title>
        <authorList>
            <person name="Whitman W."/>
        </authorList>
    </citation>
    <scope>NUCLEOTIDE SEQUENCE [LARGE SCALE GENOMIC DNA]</scope>
    <source>
        <strain evidence="2 3">CECT 8654</strain>
    </source>
</reference>
<comment type="caution">
    <text evidence="2">The sequence shown here is derived from an EMBL/GenBank/DDBJ whole genome shotgun (WGS) entry which is preliminary data.</text>
</comment>
<dbReference type="Pfam" id="PF03695">
    <property type="entry name" value="UPF0149"/>
    <property type="match status" value="1"/>
</dbReference>
<dbReference type="SUPFAM" id="SSF101327">
    <property type="entry name" value="YgfB-like"/>
    <property type="match status" value="1"/>
</dbReference>
<gene>
    <name evidence="2" type="ORF">FHR99_002668</name>
</gene>
<dbReference type="RefSeq" id="WP_183411178.1">
    <property type="nucleotide sequence ID" value="NZ_JACHWY010000003.1"/>
</dbReference>
<comment type="similarity">
    <text evidence="1">Belongs to the UPF0149 family.</text>
</comment>
<dbReference type="InterPro" id="IPR036255">
    <property type="entry name" value="YgfB-like_sf"/>
</dbReference>
<sequence length="196" mass="21412">MATALPDHDDIADLFVRLGALYPPAELHGFFVGQVVVGERIDEKQLREQAAQLLDVDSFGDADWPHLLRLYQVAVEQLGGDIGAMTLFLPGDDVDLDQRVSAVGSWCQGFLTGFAMAGKQREKNEGAQQYSTTVSEVLTDIAAISQAGLDTEQSEEAERQFSELVSYLEMAVVSVFVECCSQARRAGEHPAPKQVH</sequence>
<dbReference type="PANTHER" id="PTHR37528">
    <property type="entry name" value="UPF0149 PROTEIN YGFB"/>
    <property type="match status" value="1"/>
</dbReference>
<proteinExistence type="inferred from homology"/>
<name>A0A7W4Z6D0_9GAMM</name>
<dbReference type="InterPro" id="IPR011978">
    <property type="entry name" value="YgfB-like"/>
</dbReference>
<dbReference type="Gene3D" id="1.20.120.740">
    <property type="entry name" value="YgfB uncharacterised protein family UPF0149, PF03695"/>
    <property type="match status" value="1"/>
</dbReference>
<protein>
    <recommendedName>
        <fullName evidence="4">YecA family protein</fullName>
    </recommendedName>
</protein>
<organism evidence="2 3">
    <name type="scientific">Litorivivens lipolytica</name>
    <dbReference type="NCBI Taxonomy" id="1524264"/>
    <lineage>
        <taxon>Bacteria</taxon>
        <taxon>Pseudomonadati</taxon>
        <taxon>Pseudomonadota</taxon>
        <taxon>Gammaproteobacteria</taxon>
        <taxon>Litorivivens</taxon>
    </lineage>
</organism>
<dbReference type="AlphaFoldDB" id="A0A7W4Z6D0"/>
<evidence type="ECO:0000256" key="1">
    <source>
        <dbReference type="ARBA" id="ARBA00038308"/>
    </source>
</evidence>
<keyword evidence="3" id="KW-1185">Reference proteome</keyword>
<dbReference type="Proteomes" id="UP000537130">
    <property type="component" value="Unassembled WGS sequence"/>
</dbReference>
<dbReference type="GO" id="GO:0005829">
    <property type="term" value="C:cytosol"/>
    <property type="evidence" value="ECO:0007669"/>
    <property type="project" value="TreeGrafter"/>
</dbReference>
<evidence type="ECO:0000313" key="3">
    <source>
        <dbReference type="Proteomes" id="UP000537130"/>
    </source>
</evidence>
<evidence type="ECO:0008006" key="4">
    <source>
        <dbReference type="Google" id="ProtNLM"/>
    </source>
</evidence>
<accession>A0A7W4Z6D0</accession>
<evidence type="ECO:0000313" key="2">
    <source>
        <dbReference type="EMBL" id="MBB3048394.1"/>
    </source>
</evidence>
<dbReference type="EMBL" id="JACHWY010000003">
    <property type="protein sequence ID" value="MBB3048394.1"/>
    <property type="molecule type" value="Genomic_DNA"/>
</dbReference>
<dbReference type="PANTHER" id="PTHR37528:SF1">
    <property type="entry name" value="UPF0149 PROTEIN YGFB"/>
    <property type="match status" value="1"/>
</dbReference>